<dbReference type="GO" id="GO:0005739">
    <property type="term" value="C:mitochondrion"/>
    <property type="evidence" value="ECO:0007669"/>
    <property type="project" value="UniProtKB-SubCell"/>
</dbReference>
<evidence type="ECO:0000256" key="8">
    <source>
        <dbReference type="PROSITE-ProRule" id="PRU00453"/>
    </source>
</evidence>
<dbReference type="PANTHER" id="PTHR15555">
    <property type="entry name" value="ZINC FINGER HIT DOMAIN CONTAINING PROTEIN 2 PROTEIN FON -RELATED"/>
    <property type="match status" value="1"/>
</dbReference>
<evidence type="ECO:0000259" key="10">
    <source>
        <dbReference type="PROSITE" id="PS51083"/>
    </source>
</evidence>
<dbReference type="GO" id="GO:0003735">
    <property type="term" value="F:structural constituent of ribosome"/>
    <property type="evidence" value="ECO:0007669"/>
    <property type="project" value="InterPro"/>
</dbReference>
<evidence type="ECO:0000313" key="11">
    <source>
        <dbReference type="EMBL" id="KAK3521580.1"/>
    </source>
</evidence>
<gene>
    <name evidence="11" type="ORF">QTP70_014776</name>
</gene>
<keyword evidence="12" id="KW-1185">Reference proteome</keyword>
<evidence type="ECO:0000256" key="9">
    <source>
        <dbReference type="SAM" id="MobiDB-lite"/>
    </source>
</evidence>
<evidence type="ECO:0000313" key="12">
    <source>
        <dbReference type="Proteomes" id="UP001274896"/>
    </source>
</evidence>
<dbReference type="GO" id="GO:0006412">
    <property type="term" value="P:translation"/>
    <property type="evidence" value="ECO:0007669"/>
    <property type="project" value="InterPro"/>
</dbReference>
<dbReference type="AlphaFoldDB" id="A0AAE0QI54"/>
<dbReference type="Pfam" id="PF04438">
    <property type="entry name" value="zf-HIT"/>
    <property type="match status" value="1"/>
</dbReference>
<keyword evidence="8" id="KW-0479">Metal-binding</keyword>
<evidence type="ECO:0000256" key="2">
    <source>
        <dbReference type="ARBA" id="ARBA00005677"/>
    </source>
</evidence>
<keyword evidence="8" id="KW-0862">Zinc</keyword>
<protein>
    <recommendedName>
        <fullName evidence="6">Large ribosomal subunit protein mL49</fullName>
    </recommendedName>
    <alternativeName>
        <fullName evidence="7">39S ribosomal protein L49, mitochondrial</fullName>
    </alternativeName>
</protein>
<dbReference type="FunFam" id="3.30.780.10:FF:000009">
    <property type="entry name" value="39S ribosomal protein L49, mitochondrial"/>
    <property type="match status" value="1"/>
</dbReference>
<dbReference type="Proteomes" id="UP001274896">
    <property type="component" value="Unassembled WGS sequence"/>
</dbReference>
<evidence type="ECO:0000256" key="6">
    <source>
        <dbReference type="ARBA" id="ARBA00035191"/>
    </source>
</evidence>
<evidence type="ECO:0000256" key="7">
    <source>
        <dbReference type="ARBA" id="ARBA00035545"/>
    </source>
</evidence>
<feature type="non-terminal residue" evidence="11">
    <location>
        <position position="662"/>
    </location>
</feature>
<dbReference type="Gene3D" id="3.30.780.10">
    <property type="entry name" value="SUI1-like domain"/>
    <property type="match status" value="1"/>
</dbReference>
<evidence type="ECO:0000256" key="5">
    <source>
        <dbReference type="ARBA" id="ARBA00023274"/>
    </source>
</evidence>
<proteinExistence type="inferred from homology"/>
<dbReference type="EMBL" id="JAUCMX010000015">
    <property type="protein sequence ID" value="KAK3521580.1"/>
    <property type="molecule type" value="Genomic_DNA"/>
</dbReference>
<accession>A0AAE0QI54</accession>
<dbReference type="InterPro" id="IPR007529">
    <property type="entry name" value="Znf_HIT"/>
</dbReference>
<keyword evidence="3" id="KW-0689">Ribosomal protein</keyword>
<comment type="subcellular location">
    <subcellularLocation>
        <location evidence="1">Mitochondrion</location>
    </subcellularLocation>
</comment>
<dbReference type="PROSITE" id="PS51083">
    <property type="entry name" value="ZF_HIT"/>
    <property type="match status" value="1"/>
</dbReference>
<dbReference type="InterPro" id="IPR039646">
    <property type="entry name" value="ZNHIT2"/>
</dbReference>
<dbReference type="Gene3D" id="3.30.60.190">
    <property type="match status" value="1"/>
</dbReference>
<reference evidence="11" key="1">
    <citation type="submission" date="2023-06" db="EMBL/GenBank/DDBJ databases">
        <title>Male Hemibagrus guttatus genome.</title>
        <authorList>
            <person name="Bian C."/>
        </authorList>
    </citation>
    <scope>NUCLEOTIDE SEQUENCE</scope>
    <source>
        <strain evidence="11">Male_cb2023</strain>
        <tissue evidence="11">Muscle</tissue>
    </source>
</reference>
<dbReference type="CDD" id="cd23024">
    <property type="entry name" value="zf-HIT_ZNHIT2-3"/>
    <property type="match status" value="1"/>
</dbReference>
<comment type="caution">
    <text evidence="11">The sequence shown here is derived from an EMBL/GenBank/DDBJ whole genome shotgun (WGS) entry which is preliminary data.</text>
</comment>
<dbReference type="Pfam" id="PF05046">
    <property type="entry name" value="Img2"/>
    <property type="match status" value="1"/>
</dbReference>
<dbReference type="GO" id="GO:0005840">
    <property type="term" value="C:ribosome"/>
    <property type="evidence" value="ECO:0007669"/>
    <property type="project" value="UniProtKB-KW"/>
</dbReference>
<dbReference type="InterPro" id="IPR007740">
    <property type="entry name" value="Ribosomal_mL49"/>
</dbReference>
<feature type="domain" description="HIT-type" evidence="10">
    <location>
        <begin position="209"/>
        <end position="242"/>
    </location>
</feature>
<keyword evidence="8" id="KW-0863">Zinc-finger</keyword>
<comment type="similarity">
    <text evidence="2">Belongs to the mitochondrion-specific ribosomal protein mL49 family.</text>
</comment>
<dbReference type="GO" id="GO:0008270">
    <property type="term" value="F:zinc ion binding"/>
    <property type="evidence" value="ECO:0007669"/>
    <property type="project" value="UniProtKB-UniRule"/>
</dbReference>
<keyword evidence="5" id="KW-0687">Ribonucleoprotein</keyword>
<name>A0AAE0QI54_9TELE</name>
<evidence type="ECO:0000256" key="1">
    <source>
        <dbReference type="ARBA" id="ARBA00004173"/>
    </source>
</evidence>
<sequence>MAVVVNPGLDRSEGNNKMAAAVSSISVTLSKSVWNKNRLFHTFRRISTAACLRTHSTSDRGGTSVAESTDEFCFVERLIPPTRIPSPPKHTSPAPSGWTPPSETPPSLPYMIRRSRMHNIPVYSDIKHGNQKNTIVRKVEGDIWALNKDMKEHLQQLTGREPPTKDDELSSGTELEQMSKDGISLPAACGADVTPAADEENTFSSLRPCGLCLSKPARYTCPRCNVPYCGLSCYRGSAHTACSELFYKDCVSEELRRRGRVEHEDRIYMRDILLKLRQAEGGMGRVMRDLMENSGGQVTEKDTETLTLLSRLAEIQTDREEGQEDEVQDILQRLGQTDGEEGEDIVTRLSGLNIESLNEDELWKLLPEKDKQKFEQLLKDGGIGALIPIWRPWWEEHERDRAVLIEELQQEEHAEETSSSKEGEDRDLQELDIALEPPSPLKQEVKKQQVKMEESRNAPLPISCEIPPLSSLCSASPSPLVKFSLVNVLYGYAFTLHLFNGDVSETQQLLEFTQLLLSVSECLGPSRVFGSFSEALSAAMASVSTDKYDSALSAVEAVAHILSGASKDDGAGYTLSALSQLRLVFSRVRIAAPRGHTHFRRMCFLAGKKCEFLQAWANENTHTLRGLARWACLSHTFSLTYHIPVLSNYGDLECITSRLCMR</sequence>
<organism evidence="11 12">
    <name type="scientific">Hemibagrus guttatus</name>
    <dbReference type="NCBI Taxonomy" id="175788"/>
    <lineage>
        <taxon>Eukaryota</taxon>
        <taxon>Metazoa</taxon>
        <taxon>Chordata</taxon>
        <taxon>Craniata</taxon>
        <taxon>Vertebrata</taxon>
        <taxon>Euteleostomi</taxon>
        <taxon>Actinopterygii</taxon>
        <taxon>Neopterygii</taxon>
        <taxon>Teleostei</taxon>
        <taxon>Ostariophysi</taxon>
        <taxon>Siluriformes</taxon>
        <taxon>Bagridae</taxon>
        <taxon>Hemibagrus</taxon>
    </lineage>
</organism>
<keyword evidence="4" id="KW-0496">Mitochondrion</keyword>
<feature type="region of interest" description="Disordered" evidence="9">
    <location>
        <begin position="80"/>
        <end position="107"/>
    </location>
</feature>
<evidence type="ECO:0000256" key="3">
    <source>
        <dbReference type="ARBA" id="ARBA00022980"/>
    </source>
</evidence>
<evidence type="ECO:0000256" key="4">
    <source>
        <dbReference type="ARBA" id="ARBA00023128"/>
    </source>
</evidence>
<dbReference type="SUPFAM" id="SSF144232">
    <property type="entry name" value="HIT/MYND zinc finger-like"/>
    <property type="match status" value="1"/>
</dbReference>
<dbReference type="GO" id="GO:1990904">
    <property type="term" value="C:ribonucleoprotein complex"/>
    <property type="evidence" value="ECO:0007669"/>
    <property type="project" value="UniProtKB-KW"/>
</dbReference>
<dbReference type="PANTHER" id="PTHR15555:SF0">
    <property type="entry name" value="ZINC FINGER HIT DOMAIN-CONTAINING PROTEIN 2"/>
    <property type="match status" value="1"/>
</dbReference>